<dbReference type="RefSeq" id="WP_047802422.1">
    <property type="nucleotide sequence ID" value="NZ_JARAMH010000005.1"/>
</dbReference>
<organism evidence="3 4">
    <name type="scientific">Kocuria oceani</name>
    <dbReference type="NCBI Taxonomy" id="988827"/>
    <lineage>
        <taxon>Bacteria</taxon>
        <taxon>Bacillati</taxon>
        <taxon>Actinomycetota</taxon>
        <taxon>Actinomycetes</taxon>
        <taxon>Micrococcales</taxon>
        <taxon>Micrococcaceae</taxon>
        <taxon>Kocuria</taxon>
    </lineage>
</organism>
<accession>A0ABV9TMH1</accession>
<dbReference type="PANTHER" id="PTHR46268:SF6">
    <property type="entry name" value="UNIVERSAL STRESS PROTEIN UP12"/>
    <property type="match status" value="1"/>
</dbReference>
<dbReference type="PANTHER" id="PTHR46268">
    <property type="entry name" value="STRESS RESPONSE PROTEIN NHAX"/>
    <property type="match status" value="1"/>
</dbReference>
<dbReference type="InterPro" id="IPR006016">
    <property type="entry name" value="UspA"/>
</dbReference>
<dbReference type="PRINTS" id="PR01438">
    <property type="entry name" value="UNVRSLSTRESS"/>
</dbReference>
<evidence type="ECO:0000256" key="1">
    <source>
        <dbReference type="ARBA" id="ARBA00008791"/>
    </source>
</evidence>
<dbReference type="Proteomes" id="UP001595797">
    <property type="component" value="Unassembled WGS sequence"/>
</dbReference>
<dbReference type="InterPro" id="IPR014729">
    <property type="entry name" value="Rossmann-like_a/b/a_fold"/>
</dbReference>
<keyword evidence="4" id="KW-1185">Reference proteome</keyword>
<protein>
    <submittedName>
        <fullName evidence="3">Universal stress protein</fullName>
    </submittedName>
</protein>
<dbReference type="InterPro" id="IPR006015">
    <property type="entry name" value="Universal_stress_UspA"/>
</dbReference>
<dbReference type="Gene3D" id="3.40.50.620">
    <property type="entry name" value="HUPs"/>
    <property type="match status" value="1"/>
</dbReference>
<comment type="caution">
    <text evidence="3">The sequence shown here is derived from an EMBL/GenBank/DDBJ whole genome shotgun (WGS) entry which is preliminary data.</text>
</comment>
<proteinExistence type="inferred from homology"/>
<evidence type="ECO:0000259" key="2">
    <source>
        <dbReference type="Pfam" id="PF00582"/>
    </source>
</evidence>
<evidence type="ECO:0000313" key="3">
    <source>
        <dbReference type="EMBL" id="MFC4904766.1"/>
    </source>
</evidence>
<sequence length="142" mass="14711">MVTGTGREVLVGVDGSDASREALRAGARIARGLGVPLVAVMCWEGPRIYEGWQAVDPGRPPAGTEERLRSAVADTFGAELPERFGARLVHGRPAARLVEESRDAALLVLGRRGHGGMPGAGLGSVSRACVAHAGCPVLVVTH</sequence>
<name>A0ABV9TMH1_9MICC</name>
<evidence type="ECO:0000313" key="4">
    <source>
        <dbReference type="Proteomes" id="UP001595797"/>
    </source>
</evidence>
<dbReference type="EMBL" id="JBHSIW010000021">
    <property type="protein sequence ID" value="MFC4904766.1"/>
    <property type="molecule type" value="Genomic_DNA"/>
</dbReference>
<gene>
    <name evidence="3" type="ORF">ACFPCS_14430</name>
</gene>
<dbReference type="Pfam" id="PF00582">
    <property type="entry name" value="Usp"/>
    <property type="match status" value="1"/>
</dbReference>
<reference evidence="4" key="1">
    <citation type="journal article" date="2019" name="Int. J. Syst. Evol. Microbiol.">
        <title>The Global Catalogue of Microorganisms (GCM) 10K type strain sequencing project: providing services to taxonomists for standard genome sequencing and annotation.</title>
        <authorList>
            <consortium name="The Broad Institute Genomics Platform"/>
            <consortium name="The Broad Institute Genome Sequencing Center for Infectious Disease"/>
            <person name="Wu L."/>
            <person name="Ma J."/>
        </authorList>
    </citation>
    <scope>NUCLEOTIDE SEQUENCE [LARGE SCALE GENOMIC DNA]</scope>
    <source>
        <strain evidence="4">CGMCC 4.6946</strain>
    </source>
</reference>
<comment type="similarity">
    <text evidence="1">Belongs to the universal stress protein A family.</text>
</comment>
<dbReference type="CDD" id="cd00293">
    <property type="entry name" value="USP-like"/>
    <property type="match status" value="1"/>
</dbReference>
<dbReference type="SUPFAM" id="SSF52402">
    <property type="entry name" value="Adenine nucleotide alpha hydrolases-like"/>
    <property type="match status" value="1"/>
</dbReference>
<feature type="domain" description="UspA" evidence="2">
    <location>
        <begin position="7"/>
        <end position="140"/>
    </location>
</feature>